<reference evidence="1 2" key="1">
    <citation type="submission" date="2018-12" db="EMBL/GenBank/DDBJ databases">
        <authorList>
            <person name="Aull H.G."/>
            <person name="Zack K."/>
            <person name="Garlena R.A."/>
            <person name="Russell D.A."/>
            <person name="Pope W.H."/>
            <person name="Jacobs-Sera D."/>
            <person name="Hatfull G.F."/>
        </authorList>
    </citation>
    <scope>NUCLEOTIDE SEQUENCE [LARGE SCALE GENOMIC DNA]</scope>
</reference>
<dbReference type="Proteomes" id="UP000288110">
    <property type="component" value="Segment"/>
</dbReference>
<accession>A0A3S9UCF8</accession>
<dbReference type="GeneID" id="63910644"/>
<sequence length="293" mass="31693">MARIPDDPTKAQVWVDNTDPLNPKFEFYFPRGAKGETGGIVNPTNIGSGYDWNNLIVSGMYYATGSDLAGQPNSPPAMAIGVNIMVQARNAAVVTQIAWTVSNAHSQIQFQRSLVSGVWGPWKVYRNTTIDNTSGKVMTVWDETQNRSQLMYGDTGLRSMPLPDHITGGTWHLRRVGYQVYLYVQFTGVNNNTGQDAQGYVILPSASIPSGFQPQVTVPIVGLGRIGTSNHRQPQTSFLYSDGRVALEKDESNTLGAIINSASASFYLAAVYTTAQAWPATLPGSASGTVPNL</sequence>
<proteinExistence type="predicted"/>
<dbReference type="KEGG" id="vg:63910644"/>
<organism evidence="1 2">
    <name type="scientific">Arthrobacter phage GreenHearts</name>
    <dbReference type="NCBI Taxonomy" id="2499003"/>
    <lineage>
        <taxon>Viruses</taxon>
        <taxon>Duplodnaviria</taxon>
        <taxon>Heunggongvirae</taxon>
        <taxon>Uroviricota</taxon>
        <taxon>Caudoviricetes</taxon>
        <taxon>Korravirus</taxon>
        <taxon>Korravirus greenhearts</taxon>
    </lineage>
</organism>
<dbReference type="CDD" id="cd19958">
    <property type="entry name" value="pyocin_knob"/>
    <property type="match status" value="1"/>
</dbReference>
<evidence type="ECO:0000313" key="1">
    <source>
        <dbReference type="EMBL" id="AZS07981.1"/>
    </source>
</evidence>
<evidence type="ECO:0008006" key="3">
    <source>
        <dbReference type="Google" id="ProtNLM"/>
    </source>
</evidence>
<keyword evidence="2" id="KW-1185">Reference proteome</keyword>
<name>A0A3S9UCF8_9CAUD</name>
<gene>
    <name evidence="1" type="primary">2</name>
    <name evidence="1" type="ORF">SEA_GREENHEARTS_2</name>
</gene>
<dbReference type="EMBL" id="MK279854">
    <property type="protein sequence ID" value="AZS07981.1"/>
    <property type="molecule type" value="Genomic_DNA"/>
</dbReference>
<protein>
    <recommendedName>
        <fullName evidence="3">Minor tail protein</fullName>
    </recommendedName>
</protein>
<evidence type="ECO:0000313" key="2">
    <source>
        <dbReference type="Proteomes" id="UP000288110"/>
    </source>
</evidence>
<dbReference type="RefSeq" id="YP_010049922.1">
    <property type="nucleotide sequence ID" value="NC_054420.1"/>
</dbReference>